<gene>
    <name evidence="1" type="ORF">OVA965_LOCUS36843</name>
    <name evidence="2" type="ORF">TMI583_LOCUS37874</name>
</gene>
<dbReference type="Gene3D" id="3.30.40.10">
    <property type="entry name" value="Zinc/RING finger domain, C3HC4 (zinc finger)"/>
    <property type="match status" value="1"/>
</dbReference>
<dbReference type="Proteomes" id="UP000682733">
    <property type="component" value="Unassembled WGS sequence"/>
</dbReference>
<evidence type="ECO:0000313" key="1">
    <source>
        <dbReference type="EMBL" id="CAF1498865.1"/>
    </source>
</evidence>
<dbReference type="EMBL" id="CAJNOK010033899">
    <property type="protein sequence ID" value="CAF1498865.1"/>
    <property type="molecule type" value="Genomic_DNA"/>
</dbReference>
<evidence type="ECO:0000313" key="3">
    <source>
        <dbReference type="Proteomes" id="UP000677228"/>
    </source>
</evidence>
<dbReference type="EMBL" id="CAJOBA010055899">
    <property type="protein sequence ID" value="CAF4287477.1"/>
    <property type="molecule type" value="Genomic_DNA"/>
</dbReference>
<protein>
    <submittedName>
        <fullName evidence="1">Uncharacterized protein</fullName>
    </submittedName>
</protein>
<comment type="caution">
    <text evidence="1">The sequence shown here is derived from an EMBL/GenBank/DDBJ whole genome shotgun (WGS) entry which is preliminary data.</text>
</comment>
<organism evidence="1 3">
    <name type="scientific">Didymodactylos carnosus</name>
    <dbReference type="NCBI Taxonomy" id="1234261"/>
    <lineage>
        <taxon>Eukaryota</taxon>
        <taxon>Metazoa</taxon>
        <taxon>Spiralia</taxon>
        <taxon>Gnathifera</taxon>
        <taxon>Rotifera</taxon>
        <taxon>Eurotatoria</taxon>
        <taxon>Bdelloidea</taxon>
        <taxon>Philodinida</taxon>
        <taxon>Philodinidae</taxon>
        <taxon>Didymodactylos</taxon>
    </lineage>
</organism>
<dbReference type="AlphaFoldDB" id="A0A8S2FMP2"/>
<reference evidence="1" key="1">
    <citation type="submission" date="2021-02" db="EMBL/GenBank/DDBJ databases">
        <authorList>
            <person name="Nowell W R."/>
        </authorList>
    </citation>
    <scope>NUCLEOTIDE SEQUENCE</scope>
</reference>
<proteinExistence type="predicted"/>
<dbReference type="InterPro" id="IPR013083">
    <property type="entry name" value="Znf_RING/FYVE/PHD"/>
</dbReference>
<evidence type="ECO:0000313" key="2">
    <source>
        <dbReference type="EMBL" id="CAF4287477.1"/>
    </source>
</evidence>
<accession>A0A8S2FMP2</accession>
<dbReference type="Proteomes" id="UP000677228">
    <property type="component" value="Unassembled WGS sequence"/>
</dbReference>
<sequence length="137" mass="16240">MEEYDDGSDVDDEGERYIRTEFRPPRCPFNCAKFDERRCPPILKSLLSTLTVQCVNKPNGCEQVLFYEQLEHHEQVCEFCLIKCQNCGREMLKKMFDEEYHKCVCDEMEKILEKIALEYDKLNGINLKRKRDDSDAN</sequence>
<name>A0A8S2FMP2_9BILA</name>
<dbReference type="SUPFAM" id="SSF49599">
    <property type="entry name" value="TRAF domain-like"/>
    <property type="match status" value="1"/>
</dbReference>